<dbReference type="Pfam" id="PF17837">
    <property type="entry name" value="4PPT_N"/>
    <property type="match status" value="1"/>
</dbReference>
<protein>
    <submittedName>
        <fullName evidence="4">4'-phosphopantetheinyl transferase superfamily protein</fullName>
    </submittedName>
</protein>
<dbReference type="Gene3D" id="3.90.470.20">
    <property type="entry name" value="4'-phosphopantetheinyl transferase domain"/>
    <property type="match status" value="2"/>
</dbReference>
<accession>A0A8T9SW45</accession>
<dbReference type="GO" id="GO:0000287">
    <property type="term" value="F:magnesium ion binding"/>
    <property type="evidence" value="ECO:0007669"/>
    <property type="project" value="InterPro"/>
</dbReference>
<evidence type="ECO:0000259" key="3">
    <source>
        <dbReference type="Pfam" id="PF17837"/>
    </source>
</evidence>
<gene>
    <name evidence="4" type="ORF">MUN82_00685</name>
</gene>
<dbReference type="InterPro" id="IPR041354">
    <property type="entry name" value="4PPT_N"/>
</dbReference>
<organism evidence="4 5">
    <name type="scientific">Hymenobacter aerilatus</name>
    <dbReference type="NCBI Taxonomy" id="2932251"/>
    <lineage>
        <taxon>Bacteria</taxon>
        <taxon>Pseudomonadati</taxon>
        <taxon>Bacteroidota</taxon>
        <taxon>Cytophagia</taxon>
        <taxon>Cytophagales</taxon>
        <taxon>Hymenobacteraceae</taxon>
        <taxon>Hymenobacter</taxon>
    </lineage>
</organism>
<dbReference type="InterPro" id="IPR008278">
    <property type="entry name" value="4-PPantetheinyl_Trfase_dom"/>
</dbReference>
<proteinExistence type="predicted"/>
<evidence type="ECO:0000313" key="4">
    <source>
        <dbReference type="EMBL" id="UOR05631.1"/>
    </source>
</evidence>
<dbReference type="EMBL" id="CP095053">
    <property type="protein sequence ID" value="UOR05631.1"/>
    <property type="molecule type" value="Genomic_DNA"/>
</dbReference>
<dbReference type="InterPro" id="IPR037143">
    <property type="entry name" value="4-PPantetheinyl_Trfase_dom_sf"/>
</dbReference>
<dbReference type="AlphaFoldDB" id="A0A8T9SW45"/>
<dbReference type="Proteomes" id="UP000829925">
    <property type="component" value="Chromosome"/>
</dbReference>
<dbReference type="Pfam" id="PF01648">
    <property type="entry name" value="ACPS"/>
    <property type="match status" value="1"/>
</dbReference>
<reference evidence="4 5" key="1">
    <citation type="submission" date="2022-04" db="EMBL/GenBank/DDBJ databases">
        <title>Hymenobacter sp. isolated from the air.</title>
        <authorList>
            <person name="Won M."/>
            <person name="Lee C.-M."/>
            <person name="Woen H.-Y."/>
            <person name="Kwon S.-W."/>
        </authorList>
    </citation>
    <scope>NUCLEOTIDE SEQUENCE [LARGE SCALE GENOMIC DNA]</scope>
    <source>
        <strain evidence="5">5413 J-13</strain>
    </source>
</reference>
<sequence>MPLHSLASLPHGAYLGLWRLTETVDELLPLLPYPTVYQALYPAGRDPTRAAQWAAGRLLVHALLLKVTTTPATLANDANGRPYLPTLPDYAVSLSHSGEWVAGIVAPQGRVGIDVELIRGKAQKLASRFLSEAERADAGDDATKYSLYWSAKETLYKLHSRRGLVFKEQLLLDPFWLREAGELTAHLLLKNSRSQHQLMYLRPAPGYVLTYCVESLSEL</sequence>
<evidence type="ECO:0000313" key="5">
    <source>
        <dbReference type="Proteomes" id="UP000829925"/>
    </source>
</evidence>
<feature type="domain" description="4'-phosphopantetheinyl transferase N-terminal" evidence="3">
    <location>
        <begin position="47"/>
        <end position="106"/>
    </location>
</feature>
<dbReference type="KEGG" id="haei:MUN82_00685"/>
<feature type="domain" description="4'-phosphopantetheinyl transferase" evidence="2">
    <location>
        <begin position="110"/>
        <end position="211"/>
    </location>
</feature>
<evidence type="ECO:0000256" key="1">
    <source>
        <dbReference type="ARBA" id="ARBA00022679"/>
    </source>
</evidence>
<evidence type="ECO:0000259" key="2">
    <source>
        <dbReference type="Pfam" id="PF01648"/>
    </source>
</evidence>
<keyword evidence="1 4" id="KW-0808">Transferase</keyword>
<dbReference type="GO" id="GO:0008897">
    <property type="term" value="F:holo-[acyl-carrier-protein] synthase activity"/>
    <property type="evidence" value="ECO:0007669"/>
    <property type="project" value="InterPro"/>
</dbReference>
<name>A0A8T9SW45_9BACT</name>
<keyword evidence="5" id="KW-1185">Reference proteome</keyword>
<dbReference type="RefSeq" id="WP_245093951.1">
    <property type="nucleotide sequence ID" value="NZ_CP095053.1"/>
</dbReference>
<dbReference type="SUPFAM" id="SSF56214">
    <property type="entry name" value="4'-phosphopantetheinyl transferase"/>
    <property type="match status" value="2"/>
</dbReference>